<dbReference type="EMBL" id="CCKQ01010223">
    <property type="protein sequence ID" value="CDW81728.1"/>
    <property type="molecule type" value="Genomic_DNA"/>
</dbReference>
<accession>A0A078ALJ4</accession>
<name>A0A078ALJ4_STYLE</name>
<reference evidence="2 3" key="1">
    <citation type="submission" date="2014-06" db="EMBL/GenBank/DDBJ databases">
        <authorList>
            <person name="Swart Estienne"/>
        </authorList>
    </citation>
    <scope>NUCLEOTIDE SEQUENCE [LARGE SCALE GENOMIC DNA]</scope>
    <source>
        <strain evidence="2 3">130c</strain>
    </source>
</reference>
<dbReference type="AlphaFoldDB" id="A0A078ALJ4"/>
<evidence type="ECO:0000259" key="1">
    <source>
        <dbReference type="PROSITE" id="PS51886"/>
    </source>
</evidence>
<feature type="domain" description="TLDc" evidence="1">
    <location>
        <begin position="331"/>
        <end position="499"/>
    </location>
</feature>
<dbReference type="InParanoid" id="A0A078ALJ4"/>
<sequence>MDKTFLLKGEQQVPANNQISTKKNILHNVAAFSIGVALTYALFSEPSTSVIDGVDDTQSLWLVEPKNKFEWNETNALDWSQTSHFVDISTSPNGDLYGMQQYGVDTNTYRFGYRFNFVNGNWLSFDDDLQIKDIKFDKIGNFYVLDIQNQLYAKNSKSTVLLKNIQDFEVTSQGDVYAISSTVKESNSQQQLNVWISGSGFQYKLFSPTVFSKLALKDEIPIYVDVNGVTVGYGDQCVKDIAVGVDGSVWALSCTKNEKSADYQLIKWDPFTLQWYDVVDSFGVKIAAYNEISISVLDSFGRIRFSSAKDRYQNVKYYEQKVNTQLFNGSQILKDGNLAYVQSLLQDKYSISTLCYRASQNGFTAQQFHTACDFKGPTITIIKATTGKIGGGYTSQSWKSVNNYVVDKEAFLFSADNQVQILSEGGSNAIYDNNGYGPTFGGGHDLHVATGSNANQNSYTNLGYNYKRSNIVYQSNEAKTYLFGAYNYITSEIEVYYLI</sequence>
<keyword evidence="3" id="KW-1185">Reference proteome</keyword>
<evidence type="ECO:0000313" key="3">
    <source>
        <dbReference type="Proteomes" id="UP000039865"/>
    </source>
</evidence>
<proteinExistence type="predicted"/>
<dbReference type="SMART" id="SM00584">
    <property type="entry name" value="TLDc"/>
    <property type="match status" value="1"/>
</dbReference>
<dbReference type="OrthoDB" id="10001977at2759"/>
<dbReference type="InterPro" id="IPR006571">
    <property type="entry name" value="TLDc_dom"/>
</dbReference>
<dbReference type="Proteomes" id="UP000039865">
    <property type="component" value="Unassembled WGS sequence"/>
</dbReference>
<organism evidence="2 3">
    <name type="scientific">Stylonychia lemnae</name>
    <name type="common">Ciliate</name>
    <dbReference type="NCBI Taxonomy" id="5949"/>
    <lineage>
        <taxon>Eukaryota</taxon>
        <taxon>Sar</taxon>
        <taxon>Alveolata</taxon>
        <taxon>Ciliophora</taxon>
        <taxon>Intramacronucleata</taxon>
        <taxon>Spirotrichea</taxon>
        <taxon>Stichotrichia</taxon>
        <taxon>Sporadotrichida</taxon>
        <taxon>Oxytrichidae</taxon>
        <taxon>Stylonychinae</taxon>
        <taxon>Stylonychia</taxon>
    </lineage>
</organism>
<gene>
    <name evidence="2" type="primary">Contig16130.g17185</name>
    <name evidence="2" type="ORF">STYLEM_10752</name>
</gene>
<protein>
    <recommendedName>
        <fullName evidence="1">TLDc domain-containing protein</fullName>
    </recommendedName>
</protein>
<dbReference type="Pfam" id="PF07534">
    <property type="entry name" value="TLD"/>
    <property type="match status" value="1"/>
</dbReference>
<evidence type="ECO:0000313" key="2">
    <source>
        <dbReference type="EMBL" id="CDW81728.1"/>
    </source>
</evidence>
<dbReference type="PROSITE" id="PS51886">
    <property type="entry name" value="TLDC"/>
    <property type="match status" value="1"/>
</dbReference>